<dbReference type="KEGG" id="oyw:OdinLCB4_006085"/>
<dbReference type="InterPro" id="IPR042106">
    <property type="entry name" value="Nuo/plastoQ_OxRdtase_6_NuoJ"/>
</dbReference>
<dbReference type="Gene3D" id="1.20.120.1200">
    <property type="entry name" value="NADH-ubiquinone/plastoquinone oxidoreductase chain 6, subunit NuoJ"/>
    <property type="match status" value="1"/>
</dbReference>
<evidence type="ECO:0000256" key="1">
    <source>
        <dbReference type="SAM" id="Phobius"/>
    </source>
</evidence>
<dbReference type="GO" id="GO:0050136">
    <property type="term" value="F:NADH dehydrogenase (quinone) (non-electrogenic) activity"/>
    <property type="evidence" value="ECO:0007669"/>
    <property type="project" value="UniProtKB-EC"/>
</dbReference>
<dbReference type="EMBL" id="CP091871">
    <property type="protein sequence ID" value="WEU40038.1"/>
    <property type="molecule type" value="Genomic_DNA"/>
</dbReference>
<feature type="transmembrane region" description="Helical" evidence="1">
    <location>
        <begin position="6"/>
        <end position="22"/>
    </location>
</feature>
<dbReference type="GO" id="GO:0005886">
    <property type="term" value="C:plasma membrane"/>
    <property type="evidence" value="ECO:0007669"/>
    <property type="project" value="UniProtKB-SubCell"/>
</dbReference>
<keyword evidence="1" id="KW-1133">Transmembrane helix</keyword>
<keyword evidence="1" id="KW-0812">Transmembrane</keyword>
<evidence type="ECO:0000313" key="2">
    <source>
        <dbReference type="EMBL" id="WEU40038.1"/>
    </source>
</evidence>
<gene>
    <name evidence="2" type="ORF">OdinLCB4_006085</name>
</gene>
<sequence length="85" mass="9375">MIDFIFHFTMIAAMIIFAIIAIEHKNLVYCAISLAVMSVFLGIIYFILNAPYVAVFQLVIYAGAVTVLFLAAISLVTKAKGEEKD</sequence>
<name>A0AAF0D1U9_ODILC</name>
<evidence type="ECO:0000313" key="3">
    <source>
        <dbReference type="Proteomes" id="UP000186851"/>
    </source>
</evidence>
<dbReference type="InterPro" id="IPR001457">
    <property type="entry name" value="NADH_UbQ/plastoQ_OxRdtase_su6"/>
</dbReference>
<protein>
    <submittedName>
        <fullName evidence="2">NADH-quinone oxidoreductase subunit J</fullName>
        <ecNumber evidence="2">1.6.5.9</ecNumber>
    </submittedName>
</protein>
<keyword evidence="2" id="KW-0560">Oxidoreductase</keyword>
<dbReference type="GO" id="GO:0008137">
    <property type="term" value="F:NADH dehydrogenase (ubiquinone) activity"/>
    <property type="evidence" value="ECO:0007669"/>
    <property type="project" value="InterPro"/>
</dbReference>
<reference evidence="2" key="1">
    <citation type="journal article" date="2017" name="Nature">
        <title>Asgard archaea illuminate the origin of eukaryotic cellular complexity.</title>
        <authorList>
            <person name="Zaremba-Niedzwiedzka K."/>
            <person name="Caceres E.F."/>
            <person name="Saw J.H."/>
            <person name="Backstrom D."/>
            <person name="Juzokaite L."/>
            <person name="Vancaester E."/>
            <person name="Seitz K.W."/>
            <person name="Anantharaman K."/>
            <person name="Starnawski P."/>
            <person name="Kjeldsen K.U."/>
            <person name="Scott M.B."/>
            <person name="Nunoura T."/>
            <person name="Banfield J.F."/>
            <person name="Schramm A."/>
            <person name="Baker B.J."/>
            <person name="Spang A."/>
            <person name="Ettema T.J.G."/>
        </authorList>
    </citation>
    <scope>NUCLEOTIDE SEQUENCE</scope>
    <source>
        <strain evidence="2">LCB_4</strain>
    </source>
</reference>
<dbReference type="AlphaFoldDB" id="A0AAF0D1U9"/>
<dbReference type="EC" id="1.6.5.9" evidence="2"/>
<feature type="transmembrane region" description="Helical" evidence="1">
    <location>
        <begin position="54"/>
        <end position="76"/>
    </location>
</feature>
<accession>A0AAF0D1U9</accession>
<dbReference type="Proteomes" id="UP000186851">
    <property type="component" value="Chromosome"/>
</dbReference>
<reference evidence="2" key="2">
    <citation type="journal article" date="2022" name="Nat. Microbiol.">
        <title>A closed Candidatus Odinarchaeum chromosome exposes Asgard archaeal viruses.</title>
        <authorList>
            <person name="Tamarit D."/>
            <person name="Caceres E.F."/>
            <person name="Krupovic M."/>
            <person name="Nijland R."/>
            <person name="Eme L."/>
            <person name="Robinson N.P."/>
            <person name="Ettema T.J.G."/>
        </authorList>
    </citation>
    <scope>NUCLEOTIDE SEQUENCE</scope>
    <source>
        <strain evidence="2">LCB_4</strain>
    </source>
</reference>
<proteinExistence type="predicted"/>
<keyword evidence="1" id="KW-0472">Membrane</keyword>
<organism evidence="2 3">
    <name type="scientific">Odinarchaeota yellowstonii (strain LCB_4)</name>
    <dbReference type="NCBI Taxonomy" id="1841599"/>
    <lineage>
        <taxon>Archaea</taxon>
        <taxon>Promethearchaeati</taxon>
        <taxon>Candidatus Odinarchaeota</taxon>
        <taxon>Candidatus Odinarchaeia</taxon>
        <taxon>Candidatus Odinarchaeales</taxon>
        <taxon>Candidatus Odinarchaeaceae</taxon>
        <taxon>Candidatus Odinarchaeum</taxon>
    </lineage>
</organism>
<dbReference type="Pfam" id="PF00499">
    <property type="entry name" value="Oxidored_q3"/>
    <property type="match status" value="1"/>
</dbReference>
<feature type="transmembrane region" description="Helical" evidence="1">
    <location>
        <begin position="27"/>
        <end position="48"/>
    </location>
</feature>